<keyword evidence="5" id="KW-1185">Reference proteome</keyword>
<dbReference type="InterPro" id="IPR045079">
    <property type="entry name" value="Oxoprolinase-like"/>
</dbReference>
<feature type="domain" description="Hydantoinase/oxoprolinase N-terminal" evidence="2">
    <location>
        <begin position="4"/>
        <end position="181"/>
    </location>
</feature>
<name>A0ABT9PAN8_9ACTN</name>
<dbReference type="PANTHER" id="PTHR11365">
    <property type="entry name" value="5-OXOPROLINASE RELATED"/>
    <property type="match status" value="1"/>
</dbReference>
<organism evidence="4 5">
    <name type="scientific">Kineosporia succinea</name>
    <dbReference type="NCBI Taxonomy" id="84632"/>
    <lineage>
        <taxon>Bacteria</taxon>
        <taxon>Bacillati</taxon>
        <taxon>Actinomycetota</taxon>
        <taxon>Actinomycetes</taxon>
        <taxon>Kineosporiales</taxon>
        <taxon>Kineosporiaceae</taxon>
        <taxon>Kineosporia</taxon>
    </lineage>
</organism>
<evidence type="ECO:0000259" key="3">
    <source>
        <dbReference type="Pfam" id="PF19278"/>
    </source>
</evidence>
<accession>A0ABT9PAN8</accession>
<dbReference type="InterPro" id="IPR002821">
    <property type="entry name" value="Hydantoinase_A"/>
</dbReference>
<dbReference type="RefSeq" id="WP_307248249.1">
    <property type="nucleotide sequence ID" value="NZ_JAUSQZ010000001.1"/>
</dbReference>
<keyword evidence="4" id="KW-0378">Hydrolase</keyword>
<dbReference type="Pfam" id="PF19278">
    <property type="entry name" value="Hydant_A_C"/>
    <property type="match status" value="1"/>
</dbReference>
<protein>
    <submittedName>
        <fullName evidence="4">N-methylhydantoinase A</fullName>
        <ecNumber evidence="4">3.5.2.14</ecNumber>
    </submittedName>
</protein>
<gene>
    <name evidence="4" type="ORF">J2S57_005510</name>
</gene>
<evidence type="ECO:0000313" key="5">
    <source>
        <dbReference type="Proteomes" id="UP001235712"/>
    </source>
</evidence>
<dbReference type="EMBL" id="JAUSQZ010000001">
    <property type="protein sequence ID" value="MDP9829761.1"/>
    <property type="molecule type" value="Genomic_DNA"/>
</dbReference>
<dbReference type="PANTHER" id="PTHR11365:SF23">
    <property type="entry name" value="HYPOTHETICAL 5-OXOPROLINASE (EUROFUNG)-RELATED"/>
    <property type="match status" value="1"/>
</dbReference>
<evidence type="ECO:0000259" key="1">
    <source>
        <dbReference type="Pfam" id="PF01968"/>
    </source>
</evidence>
<dbReference type="Pfam" id="PF01968">
    <property type="entry name" value="Hydantoinase_A"/>
    <property type="match status" value="1"/>
</dbReference>
<comment type="caution">
    <text evidence="4">The sequence shown here is derived from an EMBL/GenBank/DDBJ whole genome shotgun (WGS) entry which is preliminary data.</text>
</comment>
<feature type="domain" description="Hydantoinase A/oxoprolinase" evidence="1">
    <location>
        <begin position="202"/>
        <end position="488"/>
    </location>
</feature>
<reference evidence="4 5" key="1">
    <citation type="submission" date="2023-07" db="EMBL/GenBank/DDBJ databases">
        <title>Sequencing the genomes of 1000 actinobacteria strains.</title>
        <authorList>
            <person name="Klenk H.-P."/>
        </authorList>
    </citation>
    <scope>NUCLEOTIDE SEQUENCE [LARGE SCALE GENOMIC DNA]</scope>
    <source>
        <strain evidence="4 5">DSM 44388</strain>
    </source>
</reference>
<dbReference type="Proteomes" id="UP001235712">
    <property type="component" value="Unassembled WGS sequence"/>
</dbReference>
<dbReference type="GO" id="GO:0047423">
    <property type="term" value="F:N-methylhydantoinase (ATP-hydrolyzing) activity"/>
    <property type="evidence" value="ECO:0007669"/>
    <property type="project" value="UniProtKB-EC"/>
</dbReference>
<sequence>MSVKVAVDIGGTFVDAVAYDTATGAIRVHKVSTTPAAPAEGVLQGVAALQADLSEVESFAHGTTLGLNAILQRNGARVGVITTEGFSDVLEIARAGIPADRMYDFVYQRPRPLVPRRHRLGVPERLDASGAVVVPLDEAAVLEAGRTLVEQHGLRSIAVCFLHSYANPAHEQRAAQVLREAFPGVAVSVSSDLTREYREYERTSTVVLDAYIRPVLNDYLDQLEKGLAGLGLTEHLHIMRSGGGAMTAALAKQAPLHTVLSGPAGGVVGATFLARELGLDNVLSFDVGGTSVDACVIVDGSPTEVHEAEIDGLPLLIPIYDIRTIGAGGGSIAWMDAGLLKVGPRSAGAVPGPVAYGKGGTEPTVTDAAFALGWLDPGAFLGGAMTVSADAARAAIAQKVAGPLGLDETAAAASILEILVARTVGAMREITIERGLDPREFTLMAFGGAGPLIAPMLAREMDLGTTLVPAVPAAFSAFGMLMSDLEYEFAATTMVPLSDSSLADLAPTFAELQARAVEALDAQHVPDENRRLVRTVDVRYLGQEHSLPVELREGDTAADVLARFGELHQARHGHAMDVAGQIFSVRLKAVGEEPKPGLVTLPGKPGSPEAAGSRRAFDMAARDWADFPVYERAGFGAGQVVQGPAIVEEGTSTTVFFSDQTLRVDAHGHLLITSNGAGE</sequence>
<evidence type="ECO:0000259" key="2">
    <source>
        <dbReference type="Pfam" id="PF05378"/>
    </source>
</evidence>
<proteinExistence type="predicted"/>
<dbReference type="InterPro" id="IPR008040">
    <property type="entry name" value="Hydant_A_N"/>
</dbReference>
<evidence type="ECO:0000313" key="4">
    <source>
        <dbReference type="EMBL" id="MDP9829761.1"/>
    </source>
</evidence>
<dbReference type="InterPro" id="IPR049517">
    <property type="entry name" value="ACX-like_C"/>
</dbReference>
<dbReference type="EC" id="3.5.2.14" evidence="4"/>
<feature type="domain" description="Acetophenone carboxylase-like C-terminal" evidence="3">
    <location>
        <begin position="504"/>
        <end position="667"/>
    </location>
</feature>
<dbReference type="Pfam" id="PF05378">
    <property type="entry name" value="Hydant_A_N"/>
    <property type="match status" value="1"/>
</dbReference>